<dbReference type="OrthoDB" id="1685715at2759"/>
<name>A0A6J1DCK5_MOMCH</name>
<organism evidence="1 2">
    <name type="scientific">Momordica charantia</name>
    <name type="common">Bitter gourd</name>
    <name type="synonym">Balsam pear</name>
    <dbReference type="NCBI Taxonomy" id="3673"/>
    <lineage>
        <taxon>Eukaryota</taxon>
        <taxon>Viridiplantae</taxon>
        <taxon>Streptophyta</taxon>
        <taxon>Embryophyta</taxon>
        <taxon>Tracheophyta</taxon>
        <taxon>Spermatophyta</taxon>
        <taxon>Magnoliopsida</taxon>
        <taxon>eudicotyledons</taxon>
        <taxon>Gunneridae</taxon>
        <taxon>Pentapetalae</taxon>
        <taxon>rosids</taxon>
        <taxon>fabids</taxon>
        <taxon>Cucurbitales</taxon>
        <taxon>Cucurbitaceae</taxon>
        <taxon>Momordiceae</taxon>
        <taxon>Momordica</taxon>
    </lineage>
</organism>
<dbReference type="RefSeq" id="XP_022150791.1">
    <property type="nucleotide sequence ID" value="XM_022295099.1"/>
</dbReference>
<accession>A0A6J1DCK5</accession>
<dbReference type="Proteomes" id="UP000504603">
    <property type="component" value="Unplaced"/>
</dbReference>
<dbReference type="KEGG" id="mcha:111018854"/>
<reference evidence="2" key="1">
    <citation type="submission" date="2025-08" db="UniProtKB">
        <authorList>
            <consortium name="RefSeq"/>
        </authorList>
    </citation>
    <scope>IDENTIFICATION</scope>
    <source>
        <strain evidence="2">OHB3-1</strain>
    </source>
</reference>
<dbReference type="GeneID" id="111018854"/>
<sequence>MAAFVSVSFSVPQAMLKEMQPRKLDKVAVSSRAITGTASKLVLSCCSNKSLSMKWRSSHPLRVTSRPFWGVVSFSSRNRVIVGYWIGPDVDDGWGYIEAFIDRIT</sequence>
<evidence type="ECO:0000313" key="1">
    <source>
        <dbReference type="Proteomes" id="UP000504603"/>
    </source>
</evidence>
<gene>
    <name evidence="2" type="primary">LOC111018854</name>
</gene>
<protein>
    <submittedName>
        <fullName evidence="2">Uncharacterized protein LOC111018854</fullName>
    </submittedName>
</protein>
<keyword evidence="1" id="KW-1185">Reference proteome</keyword>
<proteinExistence type="predicted"/>
<dbReference type="AlphaFoldDB" id="A0A6J1DCK5"/>
<evidence type="ECO:0000313" key="2">
    <source>
        <dbReference type="RefSeq" id="XP_022150791.1"/>
    </source>
</evidence>